<evidence type="ECO:0000313" key="1">
    <source>
        <dbReference type="EMBL" id="MEJ8633062.1"/>
    </source>
</evidence>
<comment type="caution">
    <text evidence="1">The sequence shown here is derived from an EMBL/GenBank/DDBJ whole genome shotgun (WGS) entry which is preliminary data.</text>
</comment>
<organism evidence="1 2">
    <name type="scientific">Streptomyces achmelvichensis</name>
    <dbReference type="NCBI Taxonomy" id="3134111"/>
    <lineage>
        <taxon>Bacteria</taxon>
        <taxon>Bacillati</taxon>
        <taxon>Actinomycetota</taxon>
        <taxon>Actinomycetes</taxon>
        <taxon>Kitasatosporales</taxon>
        <taxon>Streptomycetaceae</taxon>
        <taxon>Streptomyces</taxon>
    </lineage>
</organism>
<protein>
    <submittedName>
        <fullName evidence="1">DUF1877 family protein</fullName>
    </submittedName>
</protein>
<reference evidence="1" key="1">
    <citation type="submission" date="2024-03" db="EMBL/GenBank/DDBJ databases">
        <title>Novel Streptomyces species of biotechnological and ecological value are a feature of Machair soil.</title>
        <authorList>
            <person name="Prole J.R."/>
            <person name="Goodfellow M."/>
            <person name="Allenby N."/>
            <person name="Ward A.C."/>
        </authorList>
    </citation>
    <scope>NUCLEOTIDE SEQUENCE</scope>
    <source>
        <strain evidence="1">MS2.AVA.5</strain>
    </source>
</reference>
<dbReference type="EMBL" id="JBBKAJ010000022">
    <property type="protein sequence ID" value="MEJ8633062.1"/>
    <property type="molecule type" value="Genomic_DNA"/>
</dbReference>
<proteinExistence type="predicted"/>
<accession>A0ACC6PNX5</accession>
<dbReference type="Proteomes" id="UP001377168">
    <property type="component" value="Unassembled WGS sequence"/>
</dbReference>
<evidence type="ECO:0000313" key="2">
    <source>
        <dbReference type="Proteomes" id="UP001377168"/>
    </source>
</evidence>
<gene>
    <name evidence="1" type="ORF">WKI67_06600</name>
</gene>
<keyword evidence="2" id="KW-1185">Reference proteome</keyword>
<name>A0ACC6PNX5_9ACTN</name>
<sequence>MSLWLTLTRHDAAQIEELLEHPEGPSAGRERLRLAWNDVVFEDDEDGTAYPRVIEETSEVRRNWDALHVLLTGAESFDEDGELLTSAPAPARDVVMGGLVLAERGGNQGRLYNPLLLMPDQVRAVHSFLQGLDAPTLIACRGDLLEKATFYSFSTDIRQPDGTLRTESIVEDGSLAAGVDIVRGFYARAAAAGNAVIKEVS</sequence>